<dbReference type="Gene3D" id="3.40.50.720">
    <property type="entry name" value="NAD(P)-binding Rossmann-like Domain"/>
    <property type="match status" value="1"/>
</dbReference>
<proteinExistence type="predicted"/>
<sequence length="161" mass="17923">VRCSIKTVLVVGLGSIGRRHVGIIKELFPEINIVVLRHRQCDKNDIDALGLYKCVTSIDKAIETNPQAAIIANPATKHIEVAEQLANKGIHLLIEKPISDSSMGVQALINICHQNNVVLMTAYNLRFLPSLIEFKKQLQANKIGNIYSVRSEVGQYLPSWR</sequence>
<dbReference type="InterPro" id="IPR051450">
    <property type="entry name" value="Gfo/Idh/MocA_Oxidoreductases"/>
</dbReference>
<dbReference type="InterPro" id="IPR036291">
    <property type="entry name" value="NAD(P)-bd_dom_sf"/>
</dbReference>
<dbReference type="Gene3D" id="3.30.360.10">
    <property type="entry name" value="Dihydrodipicolinate Reductase, domain 2"/>
    <property type="match status" value="1"/>
</dbReference>
<feature type="non-terminal residue" evidence="2">
    <location>
        <position position="1"/>
    </location>
</feature>
<name>A0A382UX98_9ZZZZ</name>
<dbReference type="GO" id="GO:0000166">
    <property type="term" value="F:nucleotide binding"/>
    <property type="evidence" value="ECO:0007669"/>
    <property type="project" value="InterPro"/>
</dbReference>
<evidence type="ECO:0000259" key="1">
    <source>
        <dbReference type="Pfam" id="PF01408"/>
    </source>
</evidence>
<protein>
    <recommendedName>
        <fullName evidence="1">Gfo/Idh/MocA-like oxidoreductase N-terminal domain-containing protein</fullName>
    </recommendedName>
</protein>
<gene>
    <name evidence="2" type="ORF">METZ01_LOCUS391162</name>
</gene>
<dbReference type="EMBL" id="UINC01147153">
    <property type="protein sequence ID" value="SVD38308.1"/>
    <property type="molecule type" value="Genomic_DNA"/>
</dbReference>
<feature type="domain" description="Gfo/Idh/MocA-like oxidoreductase N-terminal" evidence="1">
    <location>
        <begin position="7"/>
        <end position="122"/>
    </location>
</feature>
<reference evidence="2" key="1">
    <citation type="submission" date="2018-05" db="EMBL/GenBank/DDBJ databases">
        <authorList>
            <person name="Lanie J.A."/>
            <person name="Ng W.-L."/>
            <person name="Kazmierczak K.M."/>
            <person name="Andrzejewski T.M."/>
            <person name="Davidsen T.M."/>
            <person name="Wayne K.J."/>
            <person name="Tettelin H."/>
            <person name="Glass J.I."/>
            <person name="Rusch D."/>
            <person name="Podicherti R."/>
            <person name="Tsui H.-C.T."/>
            <person name="Winkler M.E."/>
        </authorList>
    </citation>
    <scope>NUCLEOTIDE SEQUENCE</scope>
</reference>
<dbReference type="InterPro" id="IPR000683">
    <property type="entry name" value="Gfo/Idh/MocA-like_OxRdtase_N"/>
</dbReference>
<dbReference type="PANTHER" id="PTHR43377">
    <property type="entry name" value="BILIVERDIN REDUCTASE A"/>
    <property type="match status" value="1"/>
</dbReference>
<evidence type="ECO:0000313" key="2">
    <source>
        <dbReference type="EMBL" id="SVD38308.1"/>
    </source>
</evidence>
<dbReference type="SUPFAM" id="SSF51735">
    <property type="entry name" value="NAD(P)-binding Rossmann-fold domains"/>
    <property type="match status" value="1"/>
</dbReference>
<dbReference type="Pfam" id="PF01408">
    <property type="entry name" value="GFO_IDH_MocA"/>
    <property type="match status" value="1"/>
</dbReference>
<accession>A0A382UX98</accession>
<feature type="non-terminal residue" evidence="2">
    <location>
        <position position="161"/>
    </location>
</feature>
<dbReference type="AlphaFoldDB" id="A0A382UX98"/>
<dbReference type="PANTHER" id="PTHR43377:SF1">
    <property type="entry name" value="BILIVERDIN REDUCTASE A"/>
    <property type="match status" value="1"/>
</dbReference>
<organism evidence="2">
    <name type="scientific">marine metagenome</name>
    <dbReference type="NCBI Taxonomy" id="408172"/>
    <lineage>
        <taxon>unclassified sequences</taxon>
        <taxon>metagenomes</taxon>
        <taxon>ecological metagenomes</taxon>
    </lineage>
</organism>